<dbReference type="GO" id="GO:0005960">
    <property type="term" value="C:glycine cleavage complex"/>
    <property type="evidence" value="ECO:0007669"/>
    <property type="project" value="InterPro"/>
</dbReference>
<comment type="caution">
    <text evidence="2">The sequence shown here is derived from an EMBL/GenBank/DDBJ whole genome shotgun (WGS) entry which is preliminary data.</text>
</comment>
<evidence type="ECO:0000256" key="1">
    <source>
        <dbReference type="ARBA" id="ARBA00022823"/>
    </source>
</evidence>
<reference evidence="2 3" key="1">
    <citation type="submission" date="2019-08" db="EMBL/GenBank/DDBJ databases">
        <title>Genomes of Antarctic Bizionia species.</title>
        <authorList>
            <person name="Bowman J.P."/>
        </authorList>
    </citation>
    <scope>NUCLEOTIDE SEQUENCE [LARGE SCALE GENOMIC DNA]</scope>
    <source>
        <strain evidence="2 3">HFD</strain>
    </source>
</reference>
<keyword evidence="3" id="KW-1185">Reference proteome</keyword>
<protein>
    <submittedName>
        <fullName evidence="2">Glycine cleavage system protein H</fullName>
    </submittedName>
</protein>
<dbReference type="InterPro" id="IPR002930">
    <property type="entry name" value="GCV_H"/>
</dbReference>
<dbReference type="GO" id="GO:0005737">
    <property type="term" value="C:cytoplasm"/>
    <property type="evidence" value="ECO:0007669"/>
    <property type="project" value="TreeGrafter"/>
</dbReference>
<dbReference type="InterPro" id="IPR033753">
    <property type="entry name" value="GCV_H/Fam206"/>
</dbReference>
<dbReference type="Gene3D" id="2.40.50.100">
    <property type="match status" value="1"/>
</dbReference>
<sequence>MMQIPKNIYYTKQHLWLQQIGLYDFYVGITDFGQKEIGEIDLIELSTNKGSQLKKGSVWGIVYGTNDTLNLIAPFDCKITEKNRDIHKHTSYVNTGPYKYWFAILTTKTDTVSLLTFQDYTQLTQ</sequence>
<dbReference type="AlphaFoldDB" id="A0A8H2LIQ0"/>
<dbReference type="CDD" id="cd06848">
    <property type="entry name" value="GCS_H"/>
    <property type="match status" value="1"/>
</dbReference>
<proteinExistence type="predicted"/>
<evidence type="ECO:0000313" key="2">
    <source>
        <dbReference type="EMBL" id="TYB77507.1"/>
    </source>
</evidence>
<dbReference type="EMBL" id="VSKM01000003">
    <property type="protein sequence ID" value="TYB77507.1"/>
    <property type="molecule type" value="Genomic_DNA"/>
</dbReference>
<organism evidence="2 3">
    <name type="scientific">Bizionia saleffrena</name>
    <dbReference type="NCBI Taxonomy" id="291189"/>
    <lineage>
        <taxon>Bacteria</taxon>
        <taxon>Pseudomonadati</taxon>
        <taxon>Bacteroidota</taxon>
        <taxon>Flavobacteriia</taxon>
        <taxon>Flavobacteriales</taxon>
        <taxon>Flavobacteriaceae</taxon>
        <taxon>Bizionia</taxon>
    </lineage>
</organism>
<dbReference type="SUPFAM" id="SSF51230">
    <property type="entry name" value="Single hybrid motif"/>
    <property type="match status" value="1"/>
</dbReference>
<dbReference type="PANTHER" id="PTHR11715:SF3">
    <property type="entry name" value="GLYCINE CLEAVAGE SYSTEM H PROTEIN-RELATED"/>
    <property type="match status" value="1"/>
</dbReference>
<evidence type="ECO:0000313" key="3">
    <source>
        <dbReference type="Proteomes" id="UP000323324"/>
    </source>
</evidence>
<dbReference type="PANTHER" id="PTHR11715">
    <property type="entry name" value="GLYCINE CLEAVAGE SYSTEM H PROTEIN"/>
    <property type="match status" value="1"/>
</dbReference>
<accession>A0A8H2LIQ0</accession>
<gene>
    <name evidence="2" type="ORF">ES676_04230</name>
</gene>
<dbReference type="GO" id="GO:0019464">
    <property type="term" value="P:glycine decarboxylation via glycine cleavage system"/>
    <property type="evidence" value="ECO:0007669"/>
    <property type="project" value="InterPro"/>
</dbReference>
<dbReference type="GO" id="GO:0009249">
    <property type="term" value="P:protein lipoylation"/>
    <property type="evidence" value="ECO:0007669"/>
    <property type="project" value="TreeGrafter"/>
</dbReference>
<dbReference type="InterPro" id="IPR011053">
    <property type="entry name" value="Single_hybrid_motif"/>
</dbReference>
<dbReference type="Pfam" id="PF01597">
    <property type="entry name" value="GCV_H"/>
    <property type="match status" value="1"/>
</dbReference>
<keyword evidence="1" id="KW-0450">Lipoyl</keyword>
<dbReference type="Proteomes" id="UP000323324">
    <property type="component" value="Unassembled WGS sequence"/>
</dbReference>
<name>A0A8H2LIQ0_9FLAO</name>